<evidence type="ECO:0000313" key="6">
    <source>
        <dbReference type="Proteomes" id="UP000306409"/>
    </source>
</evidence>
<reference evidence="5 6" key="1">
    <citation type="submission" date="2020-09" db="EMBL/GenBank/DDBJ databases">
        <title>Characterization and genome sequencing of Ruminiclostridium sp. nov. MA18.</title>
        <authorList>
            <person name="Rettenmaier R."/>
            <person name="Kowollik M.-L."/>
            <person name="Liebl W."/>
            <person name="Zverlov V."/>
        </authorList>
    </citation>
    <scope>NUCLEOTIDE SEQUENCE [LARGE SCALE GENOMIC DNA]</scope>
    <source>
        <strain evidence="5 6">MA18</strain>
    </source>
</reference>
<comment type="similarity">
    <text evidence="1">Belongs to the short-chain dehydrogenases/reductases (SDR) family.</text>
</comment>
<evidence type="ECO:0000313" key="5">
    <source>
        <dbReference type="EMBL" id="QNU67966.1"/>
    </source>
</evidence>
<dbReference type="InterPro" id="IPR002347">
    <property type="entry name" value="SDR_fam"/>
</dbReference>
<keyword evidence="3" id="KW-0753">Steroid metabolism</keyword>
<feature type="domain" description="Ketoreductase" evidence="4">
    <location>
        <begin position="10"/>
        <end position="187"/>
    </location>
</feature>
<dbReference type="EMBL" id="CP061336">
    <property type="protein sequence ID" value="QNU67966.1"/>
    <property type="molecule type" value="Genomic_DNA"/>
</dbReference>
<gene>
    <name evidence="5" type="ORF">EHE19_005860</name>
</gene>
<dbReference type="GO" id="GO:0008206">
    <property type="term" value="P:bile acid metabolic process"/>
    <property type="evidence" value="ECO:0007669"/>
    <property type="project" value="UniProtKB-ARBA"/>
</dbReference>
<evidence type="ECO:0000259" key="4">
    <source>
        <dbReference type="SMART" id="SM00822"/>
    </source>
</evidence>
<evidence type="ECO:0000256" key="3">
    <source>
        <dbReference type="ARBA" id="ARBA00023221"/>
    </source>
</evidence>
<dbReference type="FunFam" id="3.40.50.720:FF:000084">
    <property type="entry name" value="Short-chain dehydrogenase reductase"/>
    <property type="match status" value="1"/>
</dbReference>
<dbReference type="Gene3D" id="3.40.50.720">
    <property type="entry name" value="NAD(P)-binding Rossmann-like Domain"/>
    <property type="match status" value="1"/>
</dbReference>
<dbReference type="Proteomes" id="UP000306409">
    <property type="component" value="Chromosome"/>
</dbReference>
<evidence type="ECO:0000256" key="2">
    <source>
        <dbReference type="ARBA" id="ARBA00023002"/>
    </source>
</evidence>
<sequence length="253" mass="27486">MINPMELSGKNILVTGASSGIGRGISIYLSKLGANIIMVARNEEKLKETYNELEPGNHSYYIIDLNNLKDIEGMFDNIFSGDKKLNGIVHSAGISRTVPIQYLKLEDLMNIMTINFYAFMELVKHFTKRKYNDNGGSIVAISSISSRVGARGLSAYCASKGAVDSAIRAMAVELAPRNIRINSIAPSMIKTQIYDGLVEIVNNNNFEADLKKRQIMGLGSTYDVAGAAAFLLSDAAKFITGTSMVVDGGYLAH</sequence>
<organism evidence="5 6">
    <name type="scientific">Ruminiclostridium herbifermentans</name>
    <dbReference type="NCBI Taxonomy" id="2488810"/>
    <lineage>
        <taxon>Bacteria</taxon>
        <taxon>Bacillati</taxon>
        <taxon>Bacillota</taxon>
        <taxon>Clostridia</taxon>
        <taxon>Eubacteriales</taxon>
        <taxon>Oscillospiraceae</taxon>
        <taxon>Ruminiclostridium</taxon>
    </lineage>
</organism>
<keyword evidence="3" id="KW-0443">Lipid metabolism</keyword>
<dbReference type="OrthoDB" id="9808814at2"/>
<dbReference type="InterPro" id="IPR050259">
    <property type="entry name" value="SDR"/>
</dbReference>
<dbReference type="CDD" id="cd05233">
    <property type="entry name" value="SDR_c"/>
    <property type="match status" value="1"/>
</dbReference>
<dbReference type="InterPro" id="IPR057326">
    <property type="entry name" value="KR_dom"/>
</dbReference>
<dbReference type="RefSeq" id="WP_137698224.1">
    <property type="nucleotide sequence ID" value="NZ_CP061336.1"/>
</dbReference>
<keyword evidence="2" id="KW-0560">Oxidoreductase</keyword>
<keyword evidence="6" id="KW-1185">Reference proteome</keyword>
<protein>
    <submittedName>
        <fullName evidence="5">SDR family oxidoreductase</fullName>
    </submittedName>
</protein>
<dbReference type="Pfam" id="PF13561">
    <property type="entry name" value="adh_short_C2"/>
    <property type="match status" value="1"/>
</dbReference>
<evidence type="ECO:0000256" key="1">
    <source>
        <dbReference type="ARBA" id="ARBA00006484"/>
    </source>
</evidence>
<dbReference type="GO" id="GO:0016491">
    <property type="term" value="F:oxidoreductase activity"/>
    <property type="evidence" value="ECO:0007669"/>
    <property type="project" value="UniProtKB-KW"/>
</dbReference>
<dbReference type="PRINTS" id="PR00080">
    <property type="entry name" value="SDRFAMILY"/>
</dbReference>
<dbReference type="PANTHER" id="PTHR42879:SF2">
    <property type="entry name" value="3-OXOACYL-[ACYL-CARRIER-PROTEIN] REDUCTASE FABG"/>
    <property type="match status" value="1"/>
</dbReference>
<proteinExistence type="inferred from homology"/>
<dbReference type="SMART" id="SM00822">
    <property type="entry name" value="PKS_KR"/>
    <property type="match status" value="1"/>
</dbReference>
<dbReference type="AlphaFoldDB" id="A0A4U7JC44"/>
<dbReference type="InterPro" id="IPR036291">
    <property type="entry name" value="NAD(P)-bd_dom_sf"/>
</dbReference>
<dbReference type="SUPFAM" id="SSF51735">
    <property type="entry name" value="NAD(P)-binding Rossmann-fold domains"/>
    <property type="match status" value="1"/>
</dbReference>
<dbReference type="PRINTS" id="PR00081">
    <property type="entry name" value="GDHRDH"/>
</dbReference>
<dbReference type="KEGG" id="rher:EHE19_005860"/>
<dbReference type="PANTHER" id="PTHR42879">
    <property type="entry name" value="3-OXOACYL-(ACYL-CARRIER-PROTEIN) REDUCTASE"/>
    <property type="match status" value="1"/>
</dbReference>
<accession>A0A4U7JC44</accession>
<name>A0A4U7JC44_9FIRM</name>